<dbReference type="Pfam" id="PF10006">
    <property type="entry name" value="DUF2249"/>
    <property type="match status" value="1"/>
</dbReference>
<evidence type="ECO:0000313" key="2">
    <source>
        <dbReference type="EMBL" id="NMP23263.1"/>
    </source>
</evidence>
<evidence type="ECO:0000259" key="1">
    <source>
        <dbReference type="Pfam" id="PF10006"/>
    </source>
</evidence>
<dbReference type="SUPFAM" id="SSF64307">
    <property type="entry name" value="SirA-like"/>
    <property type="match status" value="1"/>
</dbReference>
<dbReference type="InterPro" id="IPR036868">
    <property type="entry name" value="TusA-like_sf"/>
</dbReference>
<protein>
    <submittedName>
        <fullName evidence="2">DUF2249 domain-containing protein</fullName>
    </submittedName>
</protein>
<keyword evidence="3" id="KW-1185">Reference proteome</keyword>
<name>A0A7Y0L570_9FIRM</name>
<evidence type="ECO:0000313" key="3">
    <source>
        <dbReference type="Proteomes" id="UP000533476"/>
    </source>
</evidence>
<sequence length="172" mass="19337">MAHRRVTMEEPVVVEVKSVIKQGLSLFTHMMDTVNQLKPGQSLIVKSTFNPRPLISQMRRRGYQVTQEKMGKVTVTTFVPTRDAPTPDTKAPTTEAPIEGPEVFLDNRGLVPPEPMQRTLAKLEEVPVGTVLVIHNDRVPVFLLGQLDDDEYPYETQAQPDDSAIVRILKNH</sequence>
<gene>
    <name evidence="2" type="ORF">HIJ39_13035</name>
</gene>
<accession>A0A7Y0L570</accession>
<dbReference type="EMBL" id="JABBVZ010000045">
    <property type="protein sequence ID" value="NMP23263.1"/>
    <property type="molecule type" value="Genomic_DNA"/>
</dbReference>
<feature type="domain" description="DUF2249" evidence="1">
    <location>
        <begin position="105"/>
        <end position="169"/>
    </location>
</feature>
<comment type="caution">
    <text evidence="2">The sequence shown here is derived from an EMBL/GenBank/DDBJ whole genome shotgun (WGS) entry which is preliminary data.</text>
</comment>
<proteinExistence type="predicted"/>
<reference evidence="2 3" key="1">
    <citation type="submission" date="2020-04" db="EMBL/GenBank/DDBJ databases">
        <authorList>
            <person name="Zhang R."/>
            <person name="Schippers A."/>
        </authorList>
    </citation>
    <scope>NUCLEOTIDE SEQUENCE [LARGE SCALE GENOMIC DNA]</scope>
    <source>
        <strain evidence="2 3">DSM 109850</strain>
    </source>
</reference>
<organism evidence="2 3">
    <name type="scientific">Sulfobacillus harzensis</name>
    <dbReference type="NCBI Taxonomy" id="2729629"/>
    <lineage>
        <taxon>Bacteria</taxon>
        <taxon>Bacillati</taxon>
        <taxon>Bacillota</taxon>
        <taxon>Clostridia</taxon>
        <taxon>Eubacteriales</taxon>
        <taxon>Clostridiales Family XVII. Incertae Sedis</taxon>
        <taxon>Sulfobacillus</taxon>
    </lineage>
</organism>
<dbReference type="InterPro" id="IPR018720">
    <property type="entry name" value="DUF2249"/>
</dbReference>
<dbReference type="AlphaFoldDB" id="A0A7Y0L570"/>
<dbReference type="Proteomes" id="UP000533476">
    <property type="component" value="Unassembled WGS sequence"/>
</dbReference>